<protein>
    <recommendedName>
        <fullName evidence="7">Lipid droplet-associated hydrolase</fullName>
    </recommendedName>
</protein>
<dbReference type="GO" id="GO:0019915">
    <property type="term" value="P:lipid storage"/>
    <property type="evidence" value="ECO:0007669"/>
    <property type="project" value="InterPro"/>
</dbReference>
<dbReference type="InterPro" id="IPR019363">
    <property type="entry name" value="LDAH"/>
</dbReference>
<dbReference type="EMBL" id="WHVB01000013">
    <property type="protein sequence ID" value="KAF8477672.1"/>
    <property type="molecule type" value="Genomic_DNA"/>
</dbReference>
<dbReference type="GO" id="GO:0016298">
    <property type="term" value="F:lipase activity"/>
    <property type="evidence" value="ECO:0007669"/>
    <property type="project" value="InterPro"/>
</dbReference>
<keyword evidence="3" id="KW-0551">Lipid droplet</keyword>
<accession>A0A9P5MSN6</accession>
<dbReference type="InterPro" id="IPR029058">
    <property type="entry name" value="AB_hydrolase_fold"/>
</dbReference>
<reference evidence="5" key="1">
    <citation type="submission" date="2019-10" db="EMBL/GenBank/DDBJ databases">
        <authorList>
            <consortium name="DOE Joint Genome Institute"/>
            <person name="Kuo A."/>
            <person name="Miyauchi S."/>
            <person name="Kiss E."/>
            <person name="Drula E."/>
            <person name="Kohler A."/>
            <person name="Sanchez-Garcia M."/>
            <person name="Andreopoulos B."/>
            <person name="Barry K.W."/>
            <person name="Bonito G."/>
            <person name="Buee M."/>
            <person name="Carver A."/>
            <person name="Chen C."/>
            <person name="Cichocki N."/>
            <person name="Clum A."/>
            <person name="Culley D."/>
            <person name="Crous P.W."/>
            <person name="Fauchery L."/>
            <person name="Girlanda M."/>
            <person name="Hayes R."/>
            <person name="Keri Z."/>
            <person name="LaButti K."/>
            <person name="Lipzen A."/>
            <person name="Lombard V."/>
            <person name="Magnuson J."/>
            <person name="Maillard F."/>
            <person name="Morin E."/>
            <person name="Murat C."/>
            <person name="Nolan M."/>
            <person name="Ohm R."/>
            <person name="Pangilinan J."/>
            <person name="Pereira M."/>
            <person name="Perotto S."/>
            <person name="Peter M."/>
            <person name="Riley R."/>
            <person name="Sitrit Y."/>
            <person name="Stielow B."/>
            <person name="Szollosi G."/>
            <person name="Zifcakova L."/>
            <person name="Stursova M."/>
            <person name="Spatafora J.W."/>
            <person name="Tedersoo L."/>
            <person name="Vaario L.-M."/>
            <person name="Yamada A."/>
            <person name="Yan M."/>
            <person name="Wang P."/>
            <person name="Xu J."/>
            <person name="Bruns T."/>
            <person name="Baldrian P."/>
            <person name="Vilgalys R."/>
            <person name="Henrissat B."/>
            <person name="Grigoriev I.V."/>
            <person name="Hibbett D."/>
            <person name="Nagy L.G."/>
            <person name="Martin F.M."/>
        </authorList>
    </citation>
    <scope>NUCLEOTIDE SEQUENCE</scope>
    <source>
        <strain evidence="5">Prilba</strain>
    </source>
</reference>
<dbReference type="Proteomes" id="UP000759537">
    <property type="component" value="Unassembled WGS sequence"/>
</dbReference>
<dbReference type="PANTHER" id="PTHR13390">
    <property type="entry name" value="LIPASE"/>
    <property type="match status" value="1"/>
</dbReference>
<dbReference type="PANTHER" id="PTHR13390:SF0">
    <property type="entry name" value="LIPID DROPLET-ASSOCIATED HYDROLASE"/>
    <property type="match status" value="1"/>
</dbReference>
<dbReference type="Pfam" id="PF10230">
    <property type="entry name" value="LIDHydrolase"/>
    <property type="match status" value="1"/>
</dbReference>
<reference evidence="5" key="2">
    <citation type="journal article" date="2020" name="Nat. Commun.">
        <title>Large-scale genome sequencing of mycorrhizal fungi provides insights into the early evolution of symbiotic traits.</title>
        <authorList>
            <person name="Miyauchi S."/>
            <person name="Kiss E."/>
            <person name="Kuo A."/>
            <person name="Drula E."/>
            <person name="Kohler A."/>
            <person name="Sanchez-Garcia M."/>
            <person name="Morin E."/>
            <person name="Andreopoulos B."/>
            <person name="Barry K.W."/>
            <person name="Bonito G."/>
            <person name="Buee M."/>
            <person name="Carver A."/>
            <person name="Chen C."/>
            <person name="Cichocki N."/>
            <person name="Clum A."/>
            <person name="Culley D."/>
            <person name="Crous P.W."/>
            <person name="Fauchery L."/>
            <person name="Girlanda M."/>
            <person name="Hayes R.D."/>
            <person name="Keri Z."/>
            <person name="LaButti K."/>
            <person name="Lipzen A."/>
            <person name="Lombard V."/>
            <person name="Magnuson J."/>
            <person name="Maillard F."/>
            <person name="Murat C."/>
            <person name="Nolan M."/>
            <person name="Ohm R.A."/>
            <person name="Pangilinan J."/>
            <person name="Pereira M.F."/>
            <person name="Perotto S."/>
            <person name="Peter M."/>
            <person name="Pfister S."/>
            <person name="Riley R."/>
            <person name="Sitrit Y."/>
            <person name="Stielow J.B."/>
            <person name="Szollosi G."/>
            <person name="Zifcakova L."/>
            <person name="Stursova M."/>
            <person name="Spatafora J.W."/>
            <person name="Tedersoo L."/>
            <person name="Vaario L.M."/>
            <person name="Yamada A."/>
            <person name="Yan M."/>
            <person name="Wang P."/>
            <person name="Xu J."/>
            <person name="Bruns T."/>
            <person name="Baldrian P."/>
            <person name="Vilgalys R."/>
            <person name="Dunand C."/>
            <person name="Henrissat B."/>
            <person name="Grigoriev I.V."/>
            <person name="Hibbett D."/>
            <person name="Nagy L.G."/>
            <person name="Martin F.M."/>
        </authorList>
    </citation>
    <scope>NUCLEOTIDE SEQUENCE</scope>
    <source>
        <strain evidence="5">Prilba</strain>
    </source>
</reference>
<evidence type="ECO:0000256" key="3">
    <source>
        <dbReference type="ARBA" id="ARBA00022677"/>
    </source>
</evidence>
<organism evidence="5 6">
    <name type="scientific">Russula ochroleuca</name>
    <dbReference type="NCBI Taxonomy" id="152965"/>
    <lineage>
        <taxon>Eukaryota</taxon>
        <taxon>Fungi</taxon>
        <taxon>Dikarya</taxon>
        <taxon>Basidiomycota</taxon>
        <taxon>Agaricomycotina</taxon>
        <taxon>Agaricomycetes</taxon>
        <taxon>Russulales</taxon>
        <taxon>Russulaceae</taxon>
        <taxon>Russula</taxon>
    </lineage>
</organism>
<dbReference type="OrthoDB" id="448051at2759"/>
<evidence type="ECO:0008006" key="7">
    <source>
        <dbReference type="Google" id="ProtNLM"/>
    </source>
</evidence>
<evidence type="ECO:0000256" key="4">
    <source>
        <dbReference type="ARBA" id="ARBA00022801"/>
    </source>
</evidence>
<comment type="similarity">
    <text evidence="2">Belongs to the AB hydrolase superfamily. LDAH family.</text>
</comment>
<evidence type="ECO:0000313" key="5">
    <source>
        <dbReference type="EMBL" id="KAF8477672.1"/>
    </source>
</evidence>
<dbReference type="GO" id="GO:0005811">
    <property type="term" value="C:lipid droplet"/>
    <property type="evidence" value="ECO:0007669"/>
    <property type="project" value="UniProtKB-SubCell"/>
</dbReference>
<sequence>MEVGVDADFVSHGASLPRFLRPCESSQRSATHAGVPVHAVYTHKHPFGNAQVLWWPAGTRASDSDVVPRTILLFIPGNPGLVDFYVPFLNAIDRSVRADSTYSTSVTIFAHSHLGLSSYIRVGDQSSNSPFPETSSVALPAQIQAHVEFLDELLVAYGPPTRVLLVGHSIGCWFIQEILKARAAALRVRPRVGAYLLFPTISHIVRSPNGRKLSPFFRPPWPRVLANLSHLIKYVVPMPQRILAVLLRPTWPANQLQVLHDFLRAPGAIYASLTMAHDEMETVREPDADFLREFAHDLWFYYAGEDDWVGEQQRAVVLRVLRGTPAESHMVHGRAGVPHAFCINHSAEVASQCVEWMRTGGFLGDPRA</sequence>
<evidence type="ECO:0000256" key="1">
    <source>
        <dbReference type="ARBA" id="ARBA00004502"/>
    </source>
</evidence>
<gene>
    <name evidence="5" type="ORF">DFH94DRAFT_87882</name>
</gene>
<keyword evidence="4" id="KW-0378">Hydrolase</keyword>
<dbReference type="SUPFAM" id="SSF53474">
    <property type="entry name" value="alpha/beta-Hydrolases"/>
    <property type="match status" value="1"/>
</dbReference>
<dbReference type="Gene3D" id="3.40.50.1820">
    <property type="entry name" value="alpha/beta hydrolase"/>
    <property type="match status" value="1"/>
</dbReference>
<dbReference type="AlphaFoldDB" id="A0A9P5MSN6"/>
<comment type="subcellular location">
    <subcellularLocation>
        <location evidence="1">Lipid droplet</location>
    </subcellularLocation>
</comment>
<evidence type="ECO:0000256" key="2">
    <source>
        <dbReference type="ARBA" id="ARBA00008300"/>
    </source>
</evidence>
<name>A0A9P5MSN6_9AGAM</name>
<proteinExistence type="inferred from homology"/>
<keyword evidence="6" id="KW-1185">Reference proteome</keyword>
<comment type="caution">
    <text evidence="5">The sequence shown here is derived from an EMBL/GenBank/DDBJ whole genome shotgun (WGS) entry which is preliminary data.</text>
</comment>
<evidence type="ECO:0000313" key="6">
    <source>
        <dbReference type="Proteomes" id="UP000759537"/>
    </source>
</evidence>